<keyword evidence="2" id="KW-0732">Signal</keyword>
<gene>
    <name evidence="3" type="ORF">EAV92_17740</name>
</gene>
<protein>
    <recommendedName>
        <fullName evidence="5">LppX_LprAFG lipoprotein</fullName>
    </recommendedName>
</protein>
<name>A0A3G3K166_9BACL</name>
<dbReference type="InterPro" id="IPR046720">
    <property type="entry name" value="DUF6612"/>
</dbReference>
<sequence>MKMPVLPLFRYSSRSLLLAAVLTAAVLGGAGCSSSGASADPSSSSPPASSAATPQPSPSPEQSEAVKALKQAETAAKSLKNYYFKMDLTQHLTGESADSNSNVTVNSNGRVETSPLKLDQQVKSVIDEDTYDLRAILTPDAYYMYDKDLEGWSRTTKSDTAEMVKTLSDFQVDPDQALLDVQALGDGLRLEGDKITFEGNGAEAKAFLEKVLESTLGLSGLEQKVQDSIKLGSLKVEIVLDPVKRWPTSYRIDSTMTIEYEAGKPSTLKQTFWGTYSKPNAAEPVVVPAAAKDAPEIDSDVSGDDSE</sequence>
<accession>A0A3G3K166</accession>
<dbReference type="Pfam" id="PF20316">
    <property type="entry name" value="DUF6612"/>
    <property type="match status" value="1"/>
</dbReference>
<reference evidence="3 4" key="1">
    <citation type="submission" date="2018-10" db="EMBL/GenBank/DDBJ databases">
        <title>Genome Sequence of Cohnella sp.</title>
        <authorList>
            <person name="Srinivasan S."/>
            <person name="Kim M.K."/>
        </authorList>
    </citation>
    <scope>NUCLEOTIDE SEQUENCE [LARGE SCALE GENOMIC DNA]</scope>
    <source>
        <strain evidence="3 4">18JY8-7</strain>
    </source>
</reference>
<dbReference type="PROSITE" id="PS51257">
    <property type="entry name" value="PROKAR_LIPOPROTEIN"/>
    <property type="match status" value="1"/>
</dbReference>
<feature type="compositionally biased region" description="Polar residues" evidence="1">
    <location>
        <begin position="95"/>
        <end position="111"/>
    </location>
</feature>
<feature type="chain" id="PRO_5018120025" description="LppX_LprAFG lipoprotein" evidence="2">
    <location>
        <begin position="40"/>
        <end position="307"/>
    </location>
</feature>
<feature type="region of interest" description="Disordered" evidence="1">
    <location>
        <begin position="95"/>
        <end position="114"/>
    </location>
</feature>
<dbReference type="Gene3D" id="2.50.20.20">
    <property type="match status" value="1"/>
</dbReference>
<dbReference type="KEGG" id="coh:EAV92_17740"/>
<feature type="signal peptide" evidence="2">
    <location>
        <begin position="1"/>
        <end position="39"/>
    </location>
</feature>
<evidence type="ECO:0000313" key="3">
    <source>
        <dbReference type="EMBL" id="AYQ74246.1"/>
    </source>
</evidence>
<evidence type="ECO:0000256" key="1">
    <source>
        <dbReference type="SAM" id="MobiDB-lite"/>
    </source>
</evidence>
<dbReference type="RefSeq" id="WP_123042327.1">
    <property type="nucleotide sequence ID" value="NZ_CP033433.1"/>
</dbReference>
<dbReference type="EMBL" id="CP033433">
    <property type="protein sequence ID" value="AYQ74246.1"/>
    <property type="molecule type" value="Genomic_DNA"/>
</dbReference>
<dbReference type="AlphaFoldDB" id="A0A3G3K166"/>
<evidence type="ECO:0000313" key="4">
    <source>
        <dbReference type="Proteomes" id="UP000269097"/>
    </source>
</evidence>
<evidence type="ECO:0008006" key="5">
    <source>
        <dbReference type="Google" id="ProtNLM"/>
    </source>
</evidence>
<dbReference type="Proteomes" id="UP000269097">
    <property type="component" value="Chromosome"/>
</dbReference>
<evidence type="ECO:0000256" key="2">
    <source>
        <dbReference type="SAM" id="SignalP"/>
    </source>
</evidence>
<organism evidence="3 4">
    <name type="scientific">Cohnella candidum</name>
    <dbReference type="NCBI Taxonomy" id="2674991"/>
    <lineage>
        <taxon>Bacteria</taxon>
        <taxon>Bacillati</taxon>
        <taxon>Bacillota</taxon>
        <taxon>Bacilli</taxon>
        <taxon>Bacillales</taxon>
        <taxon>Paenibacillaceae</taxon>
        <taxon>Cohnella</taxon>
    </lineage>
</organism>
<keyword evidence="4" id="KW-1185">Reference proteome</keyword>
<feature type="region of interest" description="Disordered" evidence="1">
    <location>
        <begin position="33"/>
        <end position="63"/>
    </location>
</feature>
<proteinExistence type="predicted"/>